<feature type="transmembrane region" description="Helical" evidence="1">
    <location>
        <begin position="6"/>
        <end position="21"/>
    </location>
</feature>
<organism evidence="2 4">
    <name type="scientific">Acinetobacter ursingii</name>
    <dbReference type="NCBI Taxonomy" id="108980"/>
    <lineage>
        <taxon>Bacteria</taxon>
        <taxon>Pseudomonadati</taxon>
        <taxon>Pseudomonadota</taxon>
        <taxon>Gammaproteobacteria</taxon>
        <taxon>Moraxellales</taxon>
        <taxon>Moraxellaceae</taxon>
        <taxon>Acinetobacter</taxon>
    </lineage>
</organism>
<accession>A0A3D2SUB3</accession>
<evidence type="ECO:0000313" key="4">
    <source>
        <dbReference type="Proteomes" id="UP000263596"/>
    </source>
</evidence>
<keyword evidence="1" id="KW-1133">Transmembrane helix</keyword>
<dbReference type="RefSeq" id="WP_049173751.1">
    <property type="nucleotide sequence ID" value="NZ_BKFK01000002.1"/>
</dbReference>
<evidence type="ECO:0000313" key="2">
    <source>
        <dbReference type="EMBL" id="HCK31770.1"/>
    </source>
</evidence>
<keyword evidence="1" id="KW-0812">Transmembrane</keyword>
<reference evidence="3" key="2">
    <citation type="journal article" date="2022" name="J Glob Antimicrob Resist">
        <title>Comparative analysis of IMP-4- and OXA-58-containing plasmids of three carbapenemase-producing Acinetobacter ursingii strains in the Netherlands.</title>
        <authorList>
            <person name="Hendrickx A.P.A."/>
            <person name="Schade R.P."/>
            <person name="Landman F."/>
            <person name="Bosch T."/>
            <person name="Schouls L.M."/>
            <person name="van Dijk K."/>
        </authorList>
    </citation>
    <scope>NUCLEOTIDE SEQUENCE</scope>
    <source>
        <strain evidence="3">RIVM_C010559</strain>
    </source>
</reference>
<sequence length="105" mass="11952">MSIILGVFLIVFGMYILYVLSSKQIEKTKKSKLHFMTQHINILRLFACLLFLVAGSLFIAAYGTSIGFVSWWLFATPLVFALILYLNDLKPKADKPNQSSRVHKI</sequence>
<dbReference type="EMBL" id="CP089051">
    <property type="protein sequence ID" value="UYF73049.1"/>
    <property type="molecule type" value="Genomic_DNA"/>
</dbReference>
<dbReference type="Proteomes" id="UP001164064">
    <property type="component" value="Chromosome"/>
</dbReference>
<gene>
    <name evidence="2" type="ORF">DHW29_17490</name>
    <name evidence="3" type="ORF">LSO60_07315</name>
</gene>
<reference evidence="2 4" key="1">
    <citation type="journal article" date="2018" name="Nat. Biotechnol.">
        <title>A standardized bacterial taxonomy based on genome phylogeny substantially revises the tree of life.</title>
        <authorList>
            <person name="Parks D.H."/>
            <person name="Chuvochina M."/>
            <person name="Waite D.W."/>
            <person name="Rinke C."/>
            <person name="Skarshewski A."/>
            <person name="Chaumeil P.A."/>
            <person name="Hugenholtz P."/>
        </authorList>
    </citation>
    <scope>NUCLEOTIDE SEQUENCE [LARGE SCALE GENOMIC DNA]</scope>
    <source>
        <strain evidence="2">UBA9669</strain>
    </source>
</reference>
<name>A0A3D2SUB3_9GAMM</name>
<feature type="transmembrane region" description="Helical" evidence="1">
    <location>
        <begin position="42"/>
        <end position="62"/>
    </location>
</feature>
<dbReference type="AlphaFoldDB" id="A0A3D2SUB3"/>
<dbReference type="Proteomes" id="UP000263596">
    <property type="component" value="Unassembled WGS sequence"/>
</dbReference>
<keyword evidence="1" id="KW-0472">Membrane</keyword>
<feature type="transmembrane region" description="Helical" evidence="1">
    <location>
        <begin position="68"/>
        <end position="86"/>
    </location>
</feature>
<dbReference type="EMBL" id="DPVE01000326">
    <property type="protein sequence ID" value="HCK31770.1"/>
    <property type="molecule type" value="Genomic_DNA"/>
</dbReference>
<proteinExistence type="predicted"/>
<protein>
    <submittedName>
        <fullName evidence="2">DUF1634 domain-containing protein</fullName>
    </submittedName>
    <submittedName>
        <fullName evidence="3">DUF3292 domain-containing protein</fullName>
    </submittedName>
</protein>
<evidence type="ECO:0000256" key="1">
    <source>
        <dbReference type="SAM" id="Phobius"/>
    </source>
</evidence>
<evidence type="ECO:0000313" key="3">
    <source>
        <dbReference type="EMBL" id="UYF73049.1"/>
    </source>
</evidence>